<dbReference type="SUPFAM" id="SSF48371">
    <property type="entry name" value="ARM repeat"/>
    <property type="match status" value="1"/>
</dbReference>
<accession>A0A1T4Y433</accession>
<dbReference type="Pfam" id="PF13646">
    <property type="entry name" value="HEAT_2"/>
    <property type="match status" value="1"/>
</dbReference>
<reference evidence="3" key="1">
    <citation type="submission" date="2017-02" db="EMBL/GenBank/DDBJ databases">
        <authorList>
            <person name="Varghese N."/>
            <person name="Submissions S."/>
        </authorList>
    </citation>
    <scope>NUCLEOTIDE SEQUENCE [LARGE SCALE GENOMIC DNA]</scope>
    <source>
        <strain evidence="3">USBA 833</strain>
    </source>
</reference>
<dbReference type="EMBL" id="FUYH01000021">
    <property type="protein sequence ID" value="SKA96393.1"/>
    <property type="molecule type" value="Genomic_DNA"/>
</dbReference>
<evidence type="ECO:0000259" key="1">
    <source>
        <dbReference type="Pfam" id="PF14493"/>
    </source>
</evidence>
<dbReference type="AlphaFoldDB" id="A0A1T4Y433"/>
<dbReference type="Proteomes" id="UP000190105">
    <property type="component" value="Unassembled WGS sequence"/>
</dbReference>
<dbReference type="STRING" id="1147123.SAMN05443428_1211"/>
<dbReference type="RefSeq" id="WP_078697295.1">
    <property type="nucleotide sequence ID" value="NZ_FUYH01000021.1"/>
</dbReference>
<dbReference type="Gene3D" id="1.25.10.10">
    <property type="entry name" value="Leucine-rich Repeat Variant"/>
    <property type="match status" value="1"/>
</dbReference>
<dbReference type="InterPro" id="IPR011989">
    <property type="entry name" value="ARM-like"/>
</dbReference>
<feature type="domain" description="Helicase Helix-turn-helix" evidence="1">
    <location>
        <begin position="15"/>
        <end position="80"/>
    </location>
</feature>
<dbReference type="OrthoDB" id="1706421at2"/>
<dbReference type="Pfam" id="PF14493">
    <property type="entry name" value="HTH_40"/>
    <property type="match status" value="1"/>
</dbReference>
<evidence type="ECO:0000313" key="2">
    <source>
        <dbReference type="EMBL" id="SKA96393.1"/>
    </source>
</evidence>
<organism evidence="2 3">
    <name type="scientific">Caloramator quimbayensis</name>
    <dbReference type="NCBI Taxonomy" id="1147123"/>
    <lineage>
        <taxon>Bacteria</taxon>
        <taxon>Bacillati</taxon>
        <taxon>Bacillota</taxon>
        <taxon>Clostridia</taxon>
        <taxon>Eubacteriales</taxon>
        <taxon>Clostridiaceae</taxon>
        <taxon>Caloramator</taxon>
    </lineage>
</organism>
<gene>
    <name evidence="2" type="ORF">SAMN05443428_1211</name>
</gene>
<dbReference type="InterPro" id="IPR029491">
    <property type="entry name" value="Helicase_HTH"/>
</dbReference>
<sequence>MNNLSWNNIKNLNEEEITYMLYLEGKSIDIISRIRNMEKNTIEKQIIECKIKYRVFENSNSEKDIINKLKRCHKNERQSIINLLSNKDKENLENYLLDNLFNAAKEDCGFYIWLLGELKSKRALQPIYAFLKCNDGNIKRICCSAIGKIGDISSENLLISCLSDSRPQVVQYAIKALSKIKSQKSVFYLNKIAEDENQREYVKNAAVSAIEEITKGDNFE</sequence>
<keyword evidence="3" id="KW-1185">Reference proteome</keyword>
<proteinExistence type="predicted"/>
<protein>
    <submittedName>
        <fullName evidence="2">Helix-turn-helix domain-containing protein</fullName>
    </submittedName>
</protein>
<name>A0A1T4Y433_9CLOT</name>
<dbReference type="InterPro" id="IPR016024">
    <property type="entry name" value="ARM-type_fold"/>
</dbReference>
<evidence type="ECO:0000313" key="3">
    <source>
        <dbReference type="Proteomes" id="UP000190105"/>
    </source>
</evidence>